<sequence length="217" mass="24695">MATQRLLSPRPTLRVTFFFTKPPFHDQAHSHGLHSHSSPPNPDPNHGLRALQTQDQSDSIPPLSDSFLVEKTLFCLKQGEAGLLRPGSDNGQEMCWNSRGLWSINKESKLWQDCSRRWKPVEFVAQRNCRVQATNWSEINSSGGIHRLSFIYLYELYTFSNRMKKLKLHCFCLSRNMGCSNCATTSAHGITSLIGLWLERASLGSQILYMSQHHFSS</sequence>
<feature type="region of interest" description="Disordered" evidence="1">
    <location>
        <begin position="26"/>
        <end position="60"/>
    </location>
</feature>
<feature type="non-terminal residue" evidence="2">
    <location>
        <position position="1"/>
    </location>
</feature>
<evidence type="ECO:0000256" key="1">
    <source>
        <dbReference type="SAM" id="MobiDB-lite"/>
    </source>
</evidence>
<reference evidence="2" key="1">
    <citation type="submission" date="2015-10" db="EMBL/GenBank/DDBJ databases">
        <authorList>
            <person name="Martinez-Garcia P.J."/>
            <person name="Crepeau M.W."/>
            <person name="Puiu D."/>
            <person name="Gonzalez-Ibeas D."/>
            <person name="Whalen J."/>
            <person name="Stevens K."/>
            <person name="Paul R."/>
            <person name="Butterfield T."/>
            <person name="Britton M."/>
            <person name="Reagan R."/>
            <person name="Chakraborty S."/>
            <person name="Walawage S.L."/>
            <person name="Vasquez-Gross H.A."/>
            <person name="Cardeno C."/>
            <person name="Famula R."/>
            <person name="Pratt K."/>
            <person name="Kuruganti S."/>
            <person name="Aradhya M.K."/>
            <person name="Leslie C.A."/>
            <person name="Dandekar A.M."/>
            <person name="Salzberg S.L."/>
            <person name="Wegrzyn J.L."/>
            <person name="Langley C.H."/>
            <person name="Neale D.B."/>
        </authorList>
    </citation>
    <scope>NUCLEOTIDE SEQUENCE</scope>
    <source>
        <tissue evidence="2">Leaves</tissue>
    </source>
</reference>
<evidence type="ECO:0000313" key="2">
    <source>
        <dbReference type="EMBL" id="KAF5447697.1"/>
    </source>
</evidence>
<accession>A0A833WVK3</accession>
<evidence type="ECO:0000313" key="3">
    <source>
        <dbReference type="Proteomes" id="UP000619265"/>
    </source>
</evidence>
<dbReference type="EMBL" id="LIHL02000014">
    <property type="protein sequence ID" value="KAF5447697.1"/>
    <property type="molecule type" value="Genomic_DNA"/>
</dbReference>
<organism evidence="2 3">
    <name type="scientific">Juglans regia</name>
    <name type="common">English walnut</name>
    <dbReference type="NCBI Taxonomy" id="51240"/>
    <lineage>
        <taxon>Eukaryota</taxon>
        <taxon>Viridiplantae</taxon>
        <taxon>Streptophyta</taxon>
        <taxon>Embryophyta</taxon>
        <taxon>Tracheophyta</taxon>
        <taxon>Spermatophyta</taxon>
        <taxon>Magnoliopsida</taxon>
        <taxon>eudicotyledons</taxon>
        <taxon>Gunneridae</taxon>
        <taxon>Pentapetalae</taxon>
        <taxon>rosids</taxon>
        <taxon>fabids</taxon>
        <taxon>Fagales</taxon>
        <taxon>Juglandaceae</taxon>
        <taxon>Juglans</taxon>
    </lineage>
</organism>
<protein>
    <submittedName>
        <fullName evidence="2">Uncharacterized protein</fullName>
    </submittedName>
</protein>
<dbReference type="Gramene" id="Jr14_18690_p1">
    <property type="protein sequence ID" value="cds.Jr14_18690_p1"/>
    <property type="gene ID" value="Jr14_18690"/>
</dbReference>
<proteinExistence type="predicted"/>
<dbReference type="AlphaFoldDB" id="A0A833WVK3"/>
<name>A0A833WVK3_JUGRE</name>
<dbReference type="Proteomes" id="UP000619265">
    <property type="component" value="Unassembled WGS sequence"/>
</dbReference>
<comment type="caution">
    <text evidence="2">The sequence shown here is derived from an EMBL/GenBank/DDBJ whole genome shotgun (WGS) entry which is preliminary data.</text>
</comment>
<gene>
    <name evidence="2" type="ORF">F2P56_033228</name>
</gene>
<reference evidence="2" key="2">
    <citation type="submission" date="2020-03" db="EMBL/GenBank/DDBJ databases">
        <title>Walnut 2.0.</title>
        <authorList>
            <person name="Marrano A."/>
            <person name="Britton M."/>
            <person name="Zimin A.V."/>
            <person name="Zaini P.A."/>
            <person name="Workman R."/>
            <person name="Puiu D."/>
            <person name="Bianco L."/>
            <person name="Allen B.J."/>
            <person name="Troggio M."/>
            <person name="Leslie C.A."/>
            <person name="Timp W."/>
            <person name="Dendekar A."/>
            <person name="Salzberg S.L."/>
            <person name="Neale D.B."/>
        </authorList>
    </citation>
    <scope>NUCLEOTIDE SEQUENCE</scope>
    <source>
        <tissue evidence="2">Leaves</tissue>
    </source>
</reference>